<evidence type="ECO:0000313" key="13">
    <source>
        <dbReference type="Proteomes" id="UP000218890"/>
    </source>
</evidence>
<keyword evidence="4 10" id="KW-0808">Transferase</keyword>
<organism evidence="12 13">
    <name type="scientific">Halorhodospira halochloris</name>
    <name type="common">Ectothiorhodospira halochloris</name>
    <dbReference type="NCBI Taxonomy" id="1052"/>
    <lineage>
        <taxon>Bacteria</taxon>
        <taxon>Pseudomonadati</taxon>
        <taxon>Pseudomonadota</taxon>
        <taxon>Gammaproteobacteria</taxon>
        <taxon>Chromatiales</taxon>
        <taxon>Ectothiorhodospiraceae</taxon>
        <taxon>Halorhodospira</taxon>
    </lineage>
</organism>
<comment type="similarity">
    <text evidence="3 10">Belongs to the PurH family.</text>
</comment>
<dbReference type="EC" id="2.1.2.3" evidence="10"/>
<dbReference type="Proteomes" id="UP000218890">
    <property type="component" value="Chromosome"/>
</dbReference>
<dbReference type="PROSITE" id="PS51855">
    <property type="entry name" value="MGS"/>
    <property type="match status" value="1"/>
</dbReference>
<protein>
    <recommendedName>
        <fullName evidence="10">Bifunctional purine biosynthesis protein PurH</fullName>
    </recommendedName>
    <domain>
        <recommendedName>
            <fullName evidence="10">Phosphoribosylaminoimidazolecarboxamide formyltransferase</fullName>
            <ecNumber evidence="10">2.1.2.3</ecNumber>
        </recommendedName>
        <alternativeName>
            <fullName evidence="10">AICAR transformylase</fullName>
        </alternativeName>
    </domain>
    <domain>
        <recommendedName>
            <fullName evidence="10">IMP cyclohydrolase</fullName>
            <ecNumber evidence="10">3.5.4.10</ecNumber>
        </recommendedName>
        <alternativeName>
            <fullName evidence="10">ATIC</fullName>
        </alternativeName>
        <alternativeName>
            <fullName evidence="10">IMP synthase</fullName>
        </alternativeName>
        <alternativeName>
            <fullName evidence="10">Inosinicase</fullName>
        </alternativeName>
    </domain>
</protein>
<keyword evidence="7 10" id="KW-0511">Multifunctional enzyme</keyword>
<reference evidence="12" key="1">
    <citation type="submission" date="2016-02" db="EMBL/GenBank/DDBJ databases">
        <title>Halorhodospira halochloris DSM-1059 complete genome, version 2.</title>
        <authorList>
            <person name="Tsukatani Y."/>
        </authorList>
    </citation>
    <scope>NUCLEOTIDE SEQUENCE</scope>
    <source>
        <strain evidence="12">DSM 1059</strain>
    </source>
</reference>
<dbReference type="InterPro" id="IPR011607">
    <property type="entry name" value="MGS-like_dom"/>
</dbReference>
<dbReference type="InterPro" id="IPR036914">
    <property type="entry name" value="MGS-like_dom_sf"/>
</dbReference>
<keyword evidence="6 10" id="KW-0378">Hydrolase</keyword>
<evidence type="ECO:0000256" key="3">
    <source>
        <dbReference type="ARBA" id="ARBA00007667"/>
    </source>
</evidence>
<name>A0A0X8XAC6_HALHR</name>
<dbReference type="GO" id="GO:0005829">
    <property type="term" value="C:cytosol"/>
    <property type="evidence" value="ECO:0007669"/>
    <property type="project" value="TreeGrafter"/>
</dbReference>
<evidence type="ECO:0000313" key="12">
    <source>
        <dbReference type="EMBL" id="BAU58417.1"/>
    </source>
</evidence>
<dbReference type="HAMAP" id="MF_00139">
    <property type="entry name" value="PurH"/>
    <property type="match status" value="1"/>
</dbReference>
<evidence type="ECO:0000256" key="5">
    <source>
        <dbReference type="ARBA" id="ARBA00022755"/>
    </source>
</evidence>
<evidence type="ECO:0000256" key="1">
    <source>
        <dbReference type="ARBA" id="ARBA00004844"/>
    </source>
</evidence>
<evidence type="ECO:0000256" key="9">
    <source>
        <dbReference type="ARBA" id="ARBA00050687"/>
    </source>
</evidence>
<dbReference type="NCBIfam" id="NF002049">
    <property type="entry name" value="PRK00881.1"/>
    <property type="match status" value="1"/>
</dbReference>
<keyword evidence="13" id="KW-1185">Reference proteome</keyword>
<dbReference type="CDD" id="cd01421">
    <property type="entry name" value="IMPCH"/>
    <property type="match status" value="1"/>
</dbReference>
<evidence type="ECO:0000256" key="7">
    <source>
        <dbReference type="ARBA" id="ARBA00023268"/>
    </source>
</evidence>
<sequence length="530" mass="56899">MEIMATEHGVRPVKRALISVSDKSGIDDFALALHRQGVEILSTGGTARMLGEQGIPVTEVSSVTGFPEIMDGRVKTLHPLIHGGLLGRRGKDDAVMSEHEIGPIDLLCVNLYPFEQTIASPDCALDEAIENIDVGGPAMIRAAAKNHADVVVVTESESYSQVLEELELYGGTTRALRHRLASQAFAHTARYDGAIAAYLGRYDESGEPTERFSTLWTYQGEKLAEMRYGENPHQAAAFYRDHDSTEASVTTARFVQGKALSYNNIADTDAALECVKAFQEPACVIVKHANPCGVACGENLRLAYERAFAVDPTSAFGGIIAFNGLLDEDVAEAIISRQFVEVVIAPQISPAAAAAFAAKPNVRVLESGPWSPQPPAEFDFKRVRGGLLVQERDIAVVGPDDLQVVTERQPSSSQWADLLFAWEVVRHVKSNAIVFAGEQRTLGIGAGQMSRVFSARIAAEKAAEAGLDLNGSVLASDAFFPFQDGIDQAAAAGAAAVVQPGGSQRDQESIDAANEHGIAMVFTGMRHFRH</sequence>
<evidence type="ECO:0000256" key="10">
    <source>
        <dbReference type="HAMAP-Rule" id="MF_00139"/>
    </source>
</evidence>
<comment type="pathway">
    <text evidence="1 10">Purine metabolism; IMP biosynthesis via de novo pathway; IMP from 5-formamido-1-(5-phospho-D-ribosyl)imidazole-4-carboxamide: step 1/1.</text>
</comment>
<comment type="pathway">
    <text evidence="2 10">Purine metabolism; IMP biosynthesis via de novo pathway; 5-formamido-1-(5-phospho-D-ribosyl)imidazole-4-carboxamide from 5-amino-1-(5-phospho-D-ribosyl)imidazole-4-carboxamide (10-formyl THF route): step 1/1.</text>
</comment>
<dbReference type="AlphaFoldDB" id="A0A0X8XAC6"/>
<dbReference type="SUPFAM" id="SSF52335">
    <property type="entry name" value="Methylglyoxal synthase-like"/>
    <property type="match status" value="1"/>
</dbReference>
<dbReference type="SUPFAM" id="SSF53927">
    <property type="entry name" value="Cytidine deaminase-like"/>
    <property type="match status" value="1"/>
</dbReference>
<dbReference type="Pfam" id="PF02142">
    <property type="entry name" value="MGS"/>
    <property type="match status" value="1"/>
</dbReference>
<dbReference type="GO" id="GO:0003937">
    <property type="term" value="F:IMP cyclohydrolase activity"/>
    <property type="evidence" value="ECO:0007669"/>
    <property type="project" value="UniProtKB-UniRule"/>
</dbReference>
<comment type="catalytic activity">
    <reaction evidence="8 10">
        <text>(6R)-10-formyltetrahydrofolate + 5-amino-1-(5-phospho-beta-D-ribosyl)imidazole-4-carboxamide = 5-formamido-1-(5-phospho-D-ribosyl)imidazole-4-carboxamide + (6S)-5,6,7,8-tetrahydrofolate</text>
        <dbReference type="Rhea" id="RHEA:22192"/>
        <dbReference type="ChEBI" id="CHEBI:57453"/>
        <dbReference type="ChEBI" id="CHEBI:58467"/>
        <dbReference type="ChEBI" id="CHEBI:58475"/>
        <dbReference type="ChEBI" id="CHEBI:195366"/>
        <dbReference type="EC" id="2.1.2.3"/>
    </reaction>
</comment>
<dbReference type="KEGG" id="hhk:HH1059_17040"/>
<dbReference type="SMART" id="SM00798">
    <property type="entry name" value="AICARFT_IMPCHas"/>
    <property type="match status" value="1"/>
</dbReference>
<dbReference type="NCBIfam" id="TIGR00355">
    <property type="entry name" value="purH"/>
    <property type="match status" value="1"/>
</dbReference>
<evidence type="ECO:0000256" key="8">
    <source>
        <dbReference type="ARBA" id="ARBA00050488"/>
    </source>
</evidence>
<dbReference type="PANTHER" id="PTHR11692">
    <property type="entry name" value="BIFUNCTIONAL PURINE BIOSYNTHESIS PROTEIN PURH"/>
    <property type="match status" value="1"/>
</dbReference>
<dbReference type="PANTHER" id="PTHR11692:SF0">
    <property type="entry name" value="BIFUNCTIONAL PURINE BIOSYNTHESIS PROTEIN ATIC"/>
    <property type="match status" value="1"/>
</dbReference>
<dbReference type="InterPro" id="IPR016193">
    <property type="entry name" value="Cytidine_deaminase-like"/>
</dbReference>
<dbReference type="FunFam" id="3.40.140.20:FF:000002">
    <property type="entry name" value="Bifunctional purine biosynthesis protein PurH"/>
    <property type="match status" value="1"/>
</dbReference>
<evidence type="ECO:0000256" key="2">
    <source>
        <dbReference type="ARBA" id="ARBA00004954"/>
    </source>
</evidence>
<dbReference type="InterPro" id="IPR002695">
    <property type="entry name" value="PurH-like"/>
</dbReference>
<dbReference type="Gene3D" id="3.40.140.20">
    <property type="match status" value="2"/>
</dbReference>
<comment type="catalytic activity">
    <reaction evidence="9 10">
        <text>IMP + H2O = 5-formamido-1-(5-phospho-D-ribosyl)imidazole-4-carboxamide</text>
        <dbReference type="Rhea" id="RHEA:18445"/>
        <dbReference type="ChEBI" id="CHEBI:15377"/>
        <dbReference type="ChEBI" id="CHEBI:58053"/>
        <dbReference type="ChEBI" id="CHEBI:58467"/>
        <dbReference type="EC" id="3.5.4.10"/>
    </reaction>
</comment>
<dbReference type="SMART" id="SM00851">
    <property type="entry name" value="MGS"/>
    <property type="match status" value="1"/>
</dbReference>
<gene>
    <name evidence="10 12" type="primary">purH</name>
    <name evidence="12" type="ORF">HH1059_17040</name>
</gene>
<proteinExistence type="inferred from homology"/>
<comment type="domain">
    <text evidence="10">The IMP cyclohydrolase activity resides in the N-terminal region.</text>
</comment>
<dbReference type="UniPathway" id="UPA00074">
    <property type="reaction ID" value="UER00133"/>
</dbReference>
<dbReference type="GO" id="GO:0006189">
    <property type="term" value="P:'de novo' IMP biosynthetic process"/>
    <property type="evidence" value="ECO:0007669"/>
    <property type="project" value="UniProtKB-UniRule"/>
</dbReference>
<dbReference type="EC" id="3.5.4.10" evidence="10"/>
<dbReference type="FunFam" id="3.40.50.1380:FF:000001">
    <property type="entry name" value="Bifunctional purine biosynthesis protein PurH"/>
    <property type="match status" value="1"/>
</dbReference>
<keyword evidence="5 10" id="KW-0658">Purine biosynthesis</keyword>
<dbReference type="GO" id="GO:0004643">
    <property type="term" value="F:phosphoribosylaminoimidazolecarboxamide formyltransferase activity"/>
    <property type="evidence" value="ECO:0007669"/>
    <property type="project" value="UniProtKB-UniRule"/>
</dbReference>
<dbReference type="FunFam" id="3.40.140.20:FF:000001">
    <property type="entry name" value="Bifunctional purine biosynthesis protein PurH"/>
    <property type="match status" value="1"/>
</dbReference>
<dbReference type="EMBL" id="AP017372">
    <property type="protein sequence ID" value="BAU58417.1"/>
    <property type="molecule type" value="Genomic_DNA"/>
</dbReference>
<evidence type="ECO:0000256" key="6">
    <source>
        <dbReference type="ARBA" id="ARBA00022801"/>
    </source>
</evidence>
<dbReference type="Gene3D" id="3.40.50.1380">
    <property type="entry name" value="Methylglyoxal synthase-like domain"/>
    <property type="match status" value="1"/>
</dbReference>
<feature type="domain" description="MGS-like" evidence="11">
    <location>
        <begin position="8"/>
        <end position="154"/>
    </location>
</feature>
<evidence type="ECO:0000256" key="4">
    <source>
        <dbReference type="ARBA" id="ARBA00022679"/>
    </source>
</evidence>
<accession>A0A0X8XAC6</accession>
<dbReference type="InterPro" id="IPR024051">
    <property type="entry name" value="AICAR_Tfase_dup_dom_sf"/>
</dbReference>
<evidence type="ECO:0000259" key="11">
    <source>
        <dbReference type="PROSITE" id="PS51855"/>
    </source>
</evidence>
<dbReference type="PIRSF" id="PIRSF000414">
    <property type="entry name" value="AICARFT_IMPCHas"/>
    <property type="match status" value="1"/>
</dbReference>
<dbReference type="Pfam" id="PF01808">
    <property type="entry name" value="AICARFT_IMPCHas"/>
    <property type="match status" value="1"/>
</dbReference>